<keyword evidence="14" id="KW-1185">Reference proteome</keyword>
<dbReference type="Gene3D" id="3.50.30.30">
    <property type="match status" value="1"/>
</dbReference>
<reference evidence="14" key="1">
    <citation type="journal article" date="2019" name="Int. J. Syst. Evol. Microbiol.">
        <title>The Global Catalogue of Microorganisms (GCM) 10K type strain sequencing project: providing services to taxonomists for standard genome sequencing and annotation.</title>
        <authorList>
            <consortium name="The Broad Institute Genomics Platform"/>
            <consortium name="The Broad Institute Genome Sequencing Center for Infectious Disease"/>
            <person name="Wu L."/>
            <person name="Ma J."/>
        </authorList>
    </citation>
    <scope>NUCLEOTIDE SEQUENCE [LARGE SCALE GENOMIC DNA]</scope>
    <source>
        <strain evidence="14">CCUG 30340</strain>
    </source>
</reference>
<sequence length="1149" mass="116207">MTALAAAVAVTLAGAAGAASARLDPPPSLAAAGGRLAASQSHGRVDVFVTLEGTPASVAYARSFARGGKGLVARSAAGQVSRGVVSTNRAAQVRFADRLAGSGIAATELYRVGRVLNGIALNVDAGDIAALGRLPGVVSVRPLPQHKPSLSTSVPFINAPQLWEGTPLATAGADGTGVRIGIIDSGIDYQHPMFGGSGLLADYQANDRTVISDAIGGAPSFPTAKVVGGTDFAGDDYNAGTTATSTPHPDPDPMDCGGHGTHVAGIAGGLGVRDDGTPFAGPWNTGTDFAGLRIGPGVAPGAELYALRVFGCGGTTTLTIKALDWAQDPNGDDDVSDHLDVVNLSLGSSFGQPDDDTSLAADNAVEAGMIVVISAGNDGDTYFVNGSPAASRHAISVANTLDSGVSGPVVVNAPEALAGIKTTGSALFGPTVPPAGVTAAVVAVDDGSTETVPPGGTPAGTAQDGCQTPFANAAAVQGRIAFIDRGGCAFKLKAYNAQLNGAVGAIIGNVATSGDAGQVTGMSDDTTIPEVTIPSANLALADADAFRASLAGGIDVTLSNGADTVSASTSRGPSGVPGQAILKPDLSAPGTNIESALTGVICTAPANAPPAGCVSADPSGYTAAGRSLRLSGTSMAAPHVAGLAALLRQQNPDASVAQIKAIAMNSARHELTTGPNGTLDVHGASRTGAGRIDAAASVSPIVAFNDAAPELVSLTFDDDVVDAADVTRDIRLENRTSTAQTVDLALSTRLDSPGVAFSLAGATSQVAVPAGGSVLVPVRMVATGSQMKRYRDPSVSATQTGSSDTAVEIGALPREYIAEESADLIVSSAGQEVARVPVYMAHRPHSRLSGRLGGDDAQLSLEIAGTGLCTGTLEGTDCETEADDRQSMVSVLELQYTGTRHADDVRASQEIQYLGATYADDRFVFGLATFGPWSTANAQSINVCVDTDRDGEYDRVLFTTTPGDYAALIDDKSNDPMDVYVTGMFTPPENLRLVSQPNFSAPDRRDGDLFDGNTLLISATAANLGLADGERKLDYAVAVCPSFNHLCARIDRDPTQCGTANGTHSRVPGPFTYDGNAPGFVIPVTDGGPAALLFEQDGSVIHGTLDAANLAANGASGLLLLHHANLPEEAAQVIGFDRIFADGFEPGAD</sequence>
<dbReference type="InterPro" id="IPR050131">
    <property type="entry name" value="Peptidase_S8_subtilisin-like"/>
</dbReference>
<dbReference type="PANTHER" id="PTHR43806:SF11">
    <property type="entry name" value="CEREVISIN-RELATED"/>
    <property type="match status" value="1"/>
</dbReference>
<evidence type="ECO:0000256" key="2">
    <source>
        <dbReference type="ARBA" id="ARBA00022512"/>
    </source>
</evidence>
<feature type="signal peptide" evidence="10">
    <location>
        <begin position="1"/>
        <end position="21"/>
    </location>
</feature>
<dbReference type="PROSITE" id="PS00136">
    <property type="entry name" value="SUBTILASE_ASP"/>
    <property type="match status" value="1"/>
</dbReference>
<protein>
    <submittedName>
        <fullName evidence="13">S8 family serine peptidase</fullName>
    </submittedName>
</protein>
<dbReference type="InterPro" id="IPR046450">
    <property type="entry name" value="PA_dom_sf"/>
</dbReference>
<dbReference type="Pfam" id="PF00082">
    <property type="entry name" value="Peptidase_S8"/>
    <property type="match status" value="1"/>
</dbReference>
<keyword evidence="6 8" id="KW-0378">Hydrolase</keyword>
<dbReference type="SUPFAM" id="SSF52743">
    <property type="entry name" value="Subtilisin-like"/>
    <property type="match status" value="1"/>
</dbReference>
<evidence type="ECO:0000256" key="6">
    <source>
        <dbReference type="ARBA" id="ARBA00022801"/>
    </source>
</evidence>
<comment type="similarity">
    <text evidence="1 8 9">Belongs to the peptidase S8 family.</text>
</comment>
<feature type="active site" description="Charge relay system" evidence="8">
    <location>
        <position position="184"/>
    </location>
</feature>
<organism evidence="13 14">
    <name type="scientific">Dokdonella ginsengisoli</name>
    <dbReference type="NCBI Taxonomy" id="363846"/>
    <lineage>
        <taxon>Bacteria</taxon>
        <taxon>Pseudomonadati</taxon>
        <taxon>Pseudomonadota</taxon>
        <taxon>Gammaproteobacteria</taxon>
        <taxon>Lysobacterales</taxon>
        <taxon>Rhodanobacteraceae</taxon>
        <taxon>Dokdonella</taxon>
    </lineage>
</organism>
<dbReference type="PRINTS" id="PR00723">
    <property type="entry name" value="SUBTILISIN"/>
</dbReference>
<feature type="active site" description="Charge relay system" evidence="8">
    <location>
        <position position="634"/>
    </location>
</feature>
<evidence type="ECO:0000313" key="13">
    <source>
        <dbReference type="EMBL" id="MFC4821759.1"/>
    </source>
</evidence>
<dbReference type="Proteomes" id="UP001595886">
    <property type="component" value="Unassembled WGS sequence"/>
</dbReference>
<dbReference type="InterPro" id="IPR022398">
    <property type="entry name" value="Peptidase_S8_His-AS"/>
</dbReference>
<dbReference type="SUPFAM" id="SSF52025">
    <property type="entry name" value="PA domain"/>
    <property type="match status" value="1"/>
</dbReference>
<evidence type="ECO:0000259" key="11">
    <source>
        <dbReference type="Pfam" id="PF00082"/>
    </source>
</evidence>
<evidence type="ECO:0000259" key="12">
    <source>
        <dbReference type="Pfam" id="PF02225"/>
    </source>
</evidence>
<evidence type="ECO:0000256" key="1">
    <source>
        <dbReference type="ARBA" id="ARBA00011073"/>
    </source>
</evidence>
<dbReference type="InterPro" id="IPR036852">
    <property type="entry name" value="Peptidase_S8/S53_dom_sf"/>
</dbReference>
<keyword evidence="2" id="KW-0134">Cell wall</keyword>
<dbReference type="InterPro" id="IPR003137">
    <property type="entry name" value="PA_domain"/>
</dbReference>
<feature type="domain" description="Peptidase S8/S53" evidence="11">
    <location>
        <begin position="175"/>
        <end position="670"/>
    </location>
</feature>
<keyword evidence="4 8" id="KW-0645">Protease</keyword>
<dbReference type="Gene3D" id="3.40.50.200">
    <property type="entry name" value="Peptidase S8/S53 domain"/>
    <property type="match status" value="1"/>
</dbReference>
<dbReference type="PANTHER" id="PTHR43806">
    <property type="entry name" value="PEPTIDASE S8"/>
    <property type="match status" value="1"/>
</dbReference>
<dbReference type="InterPro" id="IPR034213">
    <property type="entry name" value="S8_Vpr-like"/>
</dbReference>
<dbReference type="Pfam" id="PF02225">
    <property type="entry name" value="PA"/>
    <property type="match status" value="1"/>
</dbReference>
<gene>
    <name evidence="13" type="ORF">ACFO6Q_15635</name>
</gene>
<feature type="chain" id="PRO_5046478014" evidence="10">
    <location>
        <begin position="22"/>
        <end position="1149"/>
    </location>
</feature>
<evidence type="ECO:0000256" key="10">
    <source>
        <dbReference type="SAM" id="SignalP"/>
    </source>
</evidence>
<keyword evidence="7 8" id="KW-0720">Serine protease</keyword>
<dbReference type="PROSITE" id="PS51892">
    <property type="entry name" value="SUBTILASE"/>
    <property type="match status" value="1"/>
</dbReference>
<name>A0ABV9QYR0_9GAMM</name>
<comment type="caution">
    <text evidence="13">The sequence shown here is derived from an EMBL/GenBank/DDBJ whole genome shotgun (WGS) entry which is preliminary data.</text>
</comment>
<proteinExistence type="inferred from homology"/>
<dbReference type="InterPro" id="IPR015500">
    <property type="entry name" value="Peptidase_S8_subtilisin-rel"/>
</dbReference>
<dbReference type="InterPro" id="IPR023827">
    <property type="entry name" value="Peptidase_S8_Asp-AS"/>
</dbReference>
<evidence type="ECO:0000256" key="7">
    <source>
        <dbReference type="ARBA" id="ARBA00022825"/>
    </source>
</evidence>
<evidence type="ECO:0000256" key="3">
    <source>
        <dbReference type="ARBA" id="ARBA00022525"/>
    </source>
</evidence>
<evidence type="ECO:0000256" key="5">
    <source>
        <dbReference type="ARBA" id="ARBA00022729"/>
    </source>
</evidence>
<feature type="active site" description="Charge relay system" evidence="8">
    <location>
        <position position="259"/>
    </location>
</feature>
<feature type="domain" description="PA" evidence="12">
    <location>
        <begin position="462"/>
        <end position="541"/>
    </location>
</feature>
<evidence type="ECO:0000256" key="8">
    <source>
        <dbReference type="PROSITE-ProRule" id="PRU01240"/>
    </source>
</evidence>
<dbReference type="PROSITE" id="PS00137">
    <property type="entry name" value="SUBTILASE_HIS"/>
    <property type="match status" value="1"/>
</dbReference>
<dbReference type="CDD" id="cd07474">
    <property type="entry name" value="Peptidases_S8_subtilisin_Vpr-like"/>
    <property type="match status" value="1"/>
</dbReference>
<dbReference type="InterPro" id="IPR000209">
    <property type="entry name" value="Peptidase_S8/S53_dom"/>
</dbReference>
<keyword evidence="3" id="KW-0964">Secreted</keyword>
<dbReference type="InterPro" id="IPR023828">
    <property type="entry name" value="Peptidase_S8_Ser-AS"/>
</dbReference>
<dbReference type="PROSITE" id="PS00138">
    <property type="entry name" value="SUBTILASE_SER"/>
    <property type="match status" value="1"/>
</dbReference>
<evidence type="ECO:0000256" key="9">
    <source>
        <dbReference type="RuleBase" id="RU003355"/>
    </source>
</evidence>
<dbReference type="EMBL" id="JBHSHD010000010">
    <property type="protein sequence ID" value="MFC4821759.1"/>
    <property type="molecule type" value="Genomic_DNA"/>
</dbReference>
<keyword evidence="5 10" id="KW-0732">Signal</keyword>
<evidence type="ECO:0000256" key="4">
    <source>
        <dbReference type="ARBA" id="ARBA00022670"/>
    </source>
</evidence>
<evidence type="ECO:0000313" key="14">
    <source>
        <dbReference type="Proteomes" id="UP001595886"/>
    </source>
</evidence>
<accession>A0ABV9QYR0</accession>
<dbReference type="RefSeq" id="WP_380022029.1">
    <property type="nucleotide sequence ID" value="NZ_JBHSHD010000010.1"/>
</dbReference>